<feature type="region of interest" description="Disordered" evidence="5">
    <location>
        <begin position="649"/>
        <end position="700"/>
    </location>
</feature>
<dbReference type="STRING" id="1328760.A0A165HGW6"/>
<evidence type="ECO:0000256" key="4">
    <source>
        <dbReference type="ARBA" id="ARBA00023242"/>
    </source>
</evidence>
<feature type="compositionally biased region" description="Low complexity" evidence="5">
    <location>
        <begin position="506"/>
        <end position="558"/>
    </location>
</feature>
<dbReference type="Pfam" id="PF00249">
    <property type="entry name" value="Myb_DNA-binding"/>
    <property type="match status" value="1"/>
</dbReference>
<reference evidence="9 10" key="1">
    <citation type="journal article" date="2016" name="Fungal Biol.">
        <title>The genome of Xylona heveae provides a window into fungal endophytism.</title>
        <authorList>
            <person name="Gazis R."/>
            <person name="Kuo A."/>
            <person name="Riley R."/>
            <person name="LaButti K."/>
            <person name="Lipzen A."/>
            <person name="Lin J."/>
            <person name="Amirebrahimi M."/>
            <person name="Hesse C.N."/>
            <person name="Spatafora J.W."/>
            <person name="Henrissat B."/>
            <person name="Hainaut M."/>
            <person name="Grigoriev I.V."/>
            <person name="Hibbett D.S."/>
        </authorList>
    </citation>
    <scope>NUCLEOTIDE SEQUENCE [LARGE SCALE GENOMIC DNA]</scope>
    <source>
        <strain evidence="9 10">TC161</strain>
    </source>
</reference>
<dbReference type="EMBL" id="KV407457">
    <property type="protein sequence ID" value="KZF23496.1"/>
    <property type="molecule type" value="Genomic_DNA"/>
</dbReference>
<dbReference type="GO" id="GO:0003677">
    <property type="term" value="F:DNA binding"/>
    <property type="evidence" value="ECO:0007669"/>
    <property type="project" value="UniProtKB-KW"/>
</dbReference>
<evidence type="ECO:0000259" key="8">
    <source>
        <dbReference type="PROSITE" id="PS51293"/>
    </source>
</evidence>
<dbReference type="SMART" id="SM00717">
    <property type="entry name" value="SANT"/>
    <property type="match status" value="1"/>
</dbReference>
<evidence type="ECO:0000313" key="10">
    <source>
        <dbReference type="Proteomes" id="UP000076632"/>
    </source>
</evidence>
<feature type="region of interest" description="Disordered" evidence="5">
    <location>
        <begin position="217"/>
        <end position="245"/>
    </location>
</feature>
<dbReference type="PANTHER" id="PTHR12802">
    <property type="entry name" value="SWI/SNF COMPLEX-RELATED"/>
    <property type="match status" value="1"/>
</dbReference>
<dbReference type="InParanoid" id="A0A165HGW6"/>
<dbReference type="FunFam" id="1.10.10.10:FF:000020">
    <property type="entry name" value="SWI/SNF complex subunit SMARCC2 isoform c"/>
    <property type="match status" value="1"/>
</dbReference>
<dbReference type="InterPro" id="IPR007526">
    <property type="entry name" value="SWIRM"/>
</dbReference>
<keyword evidence="4" id="KW-0539">Nucleus</keyword>
<dbReference type="OMA" id="QQFNEME"/>
<evidence type="ECO:0000256" key="5">
    <source>
        <dbReference type="SAM" id="MobiDB-lite"/>
    </source>
</evidence>
<evidence type="ECO:0000259" key="7">
    <source>
        <dbReference type="PROSITE" id="PS50934"/>
    </source>
</evidence>
<evidence type="ECO:0000256" key="3">
    <source>
        <dbReference type="ARBA" id="ARBA00023163"/>
    </source>
</evidence>
<dbReference type="InterPro" id="IPR017884">
    <property type="entry name" value="SANT_dom"/>
</dbReference>
<dbReference type="FunFam" id="1.10.10.60:FF:000014">
    <property type="entry name" value="SWI/SNF complex subunit SMARCC2 isoform C"/>
    <property type="match status" value="1"/>
</dbReference>
<dbReference type="PROSITE" id="PS50090">
    <property type="entry name" value="MYB_LIKE"/>
    <property type="match status" value="1"/>
</dbReference>
<evidence type="ECO:0000313" key="9">
    <source>
        <dbReference type="EMBL" id="KZF23496.1"/>
    </source>
</evidence>
<dbReference type="Gene3D" id="1.10.10.10">
    <property type="entry name" value="Winged helix-like DNA-binding domain superfamily/Winged helix DNA-binding domain"/>
    <property type="match status" value="1"/>
</dbReference>
<dbReference type="Pfam" id="PF16495">
    <property type="entry name" value="SWIRM-assoc_1"/>
    <property type="match status" value="1"/>
</dbReference>
<feature type="compositionally biased region" description="Basic and acidic residues" evidence="5">
    <location>
        <begin position="486"/>
        <end position="496"/>
    </location>
</feature>
<feature type="compositionally biased region" description="Basic and acidic residues" evidence="5">
    <location>
        <begin position="217"/>
        <end position="228"/>
    </location>
</feature>
<feature type="compositionally biased region" description="Polar residues" evidence="5">
    <location>
        <begin position="229"/>
        <end position="241"/>
    </location>
</feature>
<dbReference type="AlphaFoldDB" id="A0A165HGW6"/>
<dbReference type="InterPro" id="IPR041984">
    <property type="entry name" value="Rsc8/Ssr1/Ssr2_ZZ"/>
</dbReference>
<dbReference type="Gene3D" id="1.10.10.60">
    <property type="entry name" value="Homeodomain-like"/>
    <property type="match status" value="1"/>
</dbReference>
<feature type="domain" description="SWIRM" evidence="7">
    <location>
        <begin position="54"/>
        <end position="151"/>
    </location>
</feature>
<dbReference type="InterPro" id="IPR001005">
    <property type="entry name" value="SANT/Myb"/>
</dbReference>
<dbReference type="PROSITE" id="PS50934">
    <property type="entry name" value="SWIRM"/>
    <property type="match status" value="1"/>
</dbReference>
<keyword evidence="3" id="KW-0804">Transcription</keyword>
<dbReference type="Proteomes" id="UP000076632">
    <property type="component" value="Unassembled WGS sequence"/>
</dbReference>
<dbReference type="RefSeq" id="XP_018189051.1">
    <property type="nucleotide sequence ID" value="XM_018329823.1"/>
</dbReference>
<sequence length="700" mass="74717">MTGTGDEAKKDAAATPQKPAEGADEATINGQPAAQRLNSEASARTHLVAQTHAIILPSYSTWFDMHKIHTLEKKALPEFFNNRNRSKTPAVYKDYRDFMINTYRLNPSEYLTVTACRRNLAGDVCAIMRVHAFLEQWGLINYQIDPDTRPSAIAPPFTGHFRITADTPRGLQSFQPGPNPTVVPGKPFAGTERAATSTPASKADLNLEIRRNIYDQHGKDLSTPEAKDTQANGEAATNGTASGEGASKSLEELAKEPKRQFNCSSCGVDCTRVRYHSAKSTQPPAGAAPGAAATPKAKYDLCPNCYLEGRFPSSSNAIDFVKLEDTSYSTIPDRDSPWTDAELLLLLEGLELFDDNWNSIADHVGTRTREECVLKFLQLEIEDKYLETESTSNAAGMSALLGGGRAPFSQGDNPVMSVVAFLAGLSPPSVSAAAAGKSIGELRDGLRAQVGKSKDEKSAADGEAPAPASTQEKPSTPAAGSTEKGPGQEKEHVKDEDSMDVDTSREPTAPAAASTSAAQSTEPTTSSTPAPTTAEKPGASSSSPQPVAAPASSSSAPLNPLATTALAASAARAAALASHEEREMTRLVSAAVNATLSKFELKLQQFNEMEAILQAERRELERGRQQLFLDRLSFKKRVREVQETLRAASLSGGEEGSRMAQEALGGFTQSEKLGFRSDNAPNGEEIKPLSADGQGKTFEL</sequence>
<dbReference type="GO" id="GO:0042393">
    <property type="term" value="F:histone binding"/>
    <property type="evidence" value="ECO:0007669"/>
    <property type="project" value="TreeGrafter"/>
</dbReference>
<evidence type="ECO:0000256" key="2">
    <source>
        <dbReference type="ARBA" id="ARBA00023125"/>
    </source>
</evidence>
<dbReference type="GO" id="GO:0016514">
    <property type="term" value="C:SWI/SNF complex"/>
    <property type="evidence" value="ECO:0007669"/>
    <property type="project" value="TreeGrafter"/>
</dbReference>
<dbReference type="InterPro" id="IPR009057">
    <property type="entry name" value="Homeodomain-like_sf"/>
</dbReference>
<keyword evidence="2" id="KW-0238">DNA-binding</keyword>
<protein>
    <submittedName>
        <fullName evidence="9">SWIRM-domain-containing protein</fullName>
    </submittedName>
</protein>
<dbReference type="PROSITE" id="PS51293">
    <property type="entry name" value="SANT"/>
    <property type="match status" value="1"/>
</dbReference>
<dbReference type="CDD" id="cd00167">
    <property type="entry name" value="SANT"/>
    <property type="match status" value="1"/>
</dbReference>
<gene>
    <name evidence="9" type="ORF">L228DRAFT_209680</name>
</gene>
<dbReference type="GO" id="GO:0045893">
    <property type="term" value="P:positive regulation of DNA-templated transcription"/>
    <property type="evidence" value="ECO:0007669"/>
    <property type="project" value="TreeGrafter"/>
</dbReference>
<dbReference type="OrthoDB" id="118550at2759"/>
<evidence type="ECO:0000259" key="6">
    <source>
        <dbReference type="PROSITE" id="PS50090"/>
    </source>
</evidence>
<name>A0A165HGW6_XYLHT</name>
<keyword evidence="1" id="KW-0805">Transcription regulation</keyword>
<dbReference type="GeneID" id="28894960"/>
<dbReference type="FunCoup" id="A0A165HGW6">
    <property type="interactions" value="440"/>
</dbReference>
<accession>A0A165HGW6</accession>
<dbReference type="InterPro" id="IPR036388">
    <property type="entry name" value="WH-like_DNA-bd_sf"/>
</dbReference>
<feature type="compositionally biased region" description="Basic and acidic residues" evidence="5">
    <location>
        <begin position="1"/>
        <end position="12"/>
    </location>
</feature>
<feature type="region of interest" description="Disordered" evidence="5">
    <location>
        <begin position="1"/>
        <end position="28"/>
    </location>
</feature>
<feature type="region of interest" description="Disordered" evidence="5">
    <location>
        <begin position="172"/>
        <end position="199"/>
    </location>
</feature>
<dbReference type="SUPFAM" id="SSF46689">
    <property type="entry name" value="Homeodomain-like"/>
    <property type="match status" value="2"/>
</dbReference>
<keyword evidence="10" id="KW-1185">Reference proteome</keyword>
<organism evidence="9 10">
    <name type="scientific">Xylona heveae (strain CBS 132557 / TC161)</name>
    <dbReference type="NCBI Taxonomy" id="1328760"/>
    <lineage>
        <taxon>Eukaryota</taxon>
        <taxon>Fungi</taxon>
        <taxon>Dikarya</taxon>
        <taxon>Ascomycota</taxon>
        <taxon>Pezizomycotina</taxon>
        <taxon>Xylonomycetes</taxon>
        <taxon>Xylonales</taxon>
        <taxon>Xylonaceae</taxon>
        <taxon>Xylona</taxon>
    </lineage>
</organism>
<feature type="domain" description="Myb-like" evidence="6">
    <location>
        <begin position="334"/>
        <end position="380"/>
    </location>
</feature>
<proteinExistence type="predicted"/>
<feature type="compositionally biased region" description="Basic and acidic residues" evidence="5">
    <location>
        <begin position="449"/>
        <end position="460"/>
    </location>
</feature>
<feature type="domain" description="SANT" evidence="8">
    <location>
        <begin position="333"/>
        <end position="384"/>
    </location>
</feature>
<dbReference type="Pfam" id="PF04433">
    <property type="entry name" value="SWIRM"/>
    <property type="match status" value="1"/>
</dbReference>
<feature type="region of interest" description="Disordered" evidence="5">
    <location>
        <begin position="449"/>
        <end position="558"/>
    </location>
</feature>
<dbReference type="CDD" id="cd02336">
    <property type="entry name" value="ZZ_RSC8"/>
    <property type="match status" value="1"/>
</dbReference>
<dbReference type="GO" id="GO:0006338">
    <property type="term" value="P:chromatin remodeling"/>
    <property type="evidence" value="ECO:0007669"/>
    <property type="project" value="UniProtKB-ARBA"/>
</dbReference>
<evidence type="ECO:0000256" key="1">
    <source>
        <dbReference type="ARBA" id="ARBA00023015"/>
    </source>
</evidence>
<dbReference type="InterPro" id="IPR032451">
    <property type="entry name" value="SMARCC_C"/>
</dbReference>
<dbReference type="PANTHER" id="PTHR12802:SF41">
    <property type="entry name" value="BRAHMA ASSOCIATED PROTEIN 155 KDA"/>
    <property type="match status" value="1"/>
</dbReference>